<dbReference type="InterPro" id="IPR050330">
    <property type="entry name" value="Bact_OuterMem_StrucFunc"/>
</dbReference>
<evidence type="ECO:0000259" key="5">
    <source>
        <dbReference type="PROSITE" id="PS51123"/>
    </source>
</evidence>
<dbReference type="AlphaFoldDB" id="A0A3B0ZT62"/>
<evidence type="ECO:0000256" key="2">
    <source>
        <dbReference type="ARBA" id="ARBA00023136"/>
    </source>
</evidence>
<name>A0A3B0ZT62_9ZZZZ</name>
<dbReference type="Gene3D" id="3.30.1330.60">
    <property type="entry name" value="OmpA-like domain"/>
    <property type="match status" value="1"/>
</dbReference>
<dbReference type="CDD" id="cd07185">
    <property type="entry name" value="OmpA_C-like"/>
    <property type="match status" value="1"/>
</dbReference>
<dbReference type="InterPro" id="IPR006665">
    <property type="entry name" value="OmpA-like"/>
</dbReference>
<dbReference type="InterPro" id="IPR036737">
    <property type="entry name" value="OmpA-like_sf"/>
</dbReference>
<sequence length="355" mass="40115">MQSINRSNFILLALLYLIANSAWAAVDSNPEKKSSEPPLVVPPPISSEHLNCTAQMAQQPHIKLMAKTKQQDQYGTLNLGCIPVATETQALLNDKASLALDDAVAYLTDRSTVIRVYIDISGPKTKDKALQTRYRKQAFAIKQYLTQKGVYAHLKKIREKHFKSAFPEDQKKKKLSKKTLKKTIKAKPKPPDPSKKYTYHMDKNQRALGNSPITQYVSQETNSFGFIPLESIYFPHNQYKLTMRAKATLNEAADYIMDTLNATKVIIEAHADHTASIKYNYRLTDHRARATRDYLLSRGVPIALLEISSRGEATPIDETWTRSGQARNRRVTLYVITQLSSVEDISQQNAVPTQH</sequence>
<dbReference type="PANTHER" id="PTHR30329">
    <property type="entry name" value="STATOR ELEMENT OF FLAGELLAR MOTOR COMPLEX"/>
    <property type="match status" value="1"/>
</dbReference>
<protein>
    <recommendedName>
        <fullName evidence="5">OmpA-like domain-containing protein</fullName>
    </recommendedName>
</protein>
<feature type="compositionally biased region" description="Basic residues" evidence="4">
    <location>
        <begin position="172"/>
        <end position="188"/>
    </location>
</feature>
<proteinExistence type="predicted"/>
<dbReference type="PRINTS" id="PR01021">
    <property type="entry name" value="OMPADOMAIN"/>
</dbReference>
<keyword evidence="2" id="KW-0472">Membrane</keyword>
<reference evidence="6" key="1">
    <citation type="submission" date="2018-06" db="EMBL/GenBank/DDBJ databases">
        <authorList>
            <person name="Zhirakovskaya E."/>
        </authorList>
    </citation>
    <scope>NUCLEOTIDE SEQUENCE</scope>
</reference>
<dbReference type="PANTHER" id="PTHR30329:SF21">
    <property type="entry name" value="LIPOPROTEIN YIAD-RELATED"/>
    <property type="match status" value="1"/>
</dbReference>
<dbReference type="PROSITE" id="PS51123">
    <property type="entry name" value="OMPA_2"/>
    <property type="match status" value="1"/>
</dbReference>
<feature type="compositionally biased region" description="Basic and acidic residues" evidence="4">
    <location>
        <begin position="189"/>
        <end position="198"/>
    </location>
</feature>
<feature type="domain" description="OmpA-like" evidence="5">
    <location>
        <begin position="222"/>
        <end position="339"/>
    </location>
</feature>
<evidence type="ECO:0000256" key="3">
    <source>
        <dbReference type="ARBA" id="ARBA00023237"/>
    </source>
</evidence>
<dbReference type="InterPro" id="IPR006664">
    <property type="entry name" value="OMP_bac"/>
</dbReference>
<dbReference type="EMBL" id="UOFO01000048">
    <property type="protein sequence ID" value="VAW84614.1"/>
    <property type="molecule type" value="Genomic_DNA"/>
</dbReference>
<gene>
    <name evidence="6" type="ORF">MNBD_GAMMA16-550</name>
</gene>
<dbReference type="Pfam" id="PF00691">
    <property type="entry name" value="OmpA"/>
    <property type="match status" value="1"/>
</dbReference>
<dbReference type="SUPFAM" id="SSF103088">
    <property type="entry name" value="OmpA-like"/>
    <property type="match status" value="1"/>
</dbReference>
<evidence type="ECO:0000313" key="6">
    <source>
        <dbReference type="EMBL" id="VAW84614.1"/>
    </source>
</evidence>
<evidence type="ECO:0000256" key="4">
    <source>
        <dbReference type="SAM" id="MobiDB-lite"/>
    </source>
</evidence>
<comment type="subcellular location">
    <subcellularLocation>
        <location evidence="1">Cell outer membrane</location>
    </subcellularLocation>
</comment>
<organism evidence="6">
    <name type="scientific">hydrothermal vent metagenome</name>
    <dbReference type="NCBI Taxonomy" id="652676"/>
    <lineage>
        <taxon>unclassified sequences</taxon>
        <taxon>metagenomes</taxon>
        <taxon>ecological metagenomes</taxon>
    </lineage>
</organism>
<accession>A0A3B0ZT62</accession>
<keyword evidence="3" id="KW-0998">Cell outer membrane</keyword>
<dbReference type="GO" id="GO:0009279">
    <property type="term" value="C:cell outer membrane"/>
    <property type="evidence" value="ECO:0007669"/>
    <property type="project" value="UniProtKB-SubCell"/>
</dbReference>
<evidence type="ECO:0000256" key="1">
    <source>
        <dbReference type="ARBA" id="ARBA00004442"/>
    </source>
</evidence>
<feature type="region of interest" description="Disordered" evidence="4">
    <location>
        <begin position="168"/>
        <end position="198"/>
    </location>
</feature>